<dbReference type="Pfam" id="PF12156">
    <property type="entry name" value="ATPase-cat_bd"/>
    <property type="match status" value="1"/>
</dbReference>
<evidence type="ECO:0000256" key="13">
    <source>
        <dbReference type="ARBA" id="ARBA00023065"/>
    </source>
</evidence>
<keyword evidence="4 15" id="KW-1003">Cell membrane</keyword>
<dbReference type="CDD" id="cd00371">
    <property type="entry name" value="HMA"/>
    <property type="match status" value="1"/>
</dbReference>
<organism evidence="17 18">
    <name type="scientific">Suttonella ornithocola</name>
    <dbReference type="NCBI Taxonomy" id="279832"/>
    <lineage>
        <taxon>Bacteria</taxon>
        <taxon>Pseudomonadati</taxon>
        <taxon>Pseudomonadota</taxon>
        <taxon>Gammaproteobacteria</taxon>
        <taxon>Cardiobacteriales</taxon>
        <taxon>Cardiobacteriaceae</taxon>
        <taxon>Suttonella</taxon>
    </lineage>
</organism>
<dbReference type="InterPro" id="IPR018303">
    <property type="entry name" value="ATPase_P-typ_P_site"/>
</dbReference>
<evidence type="ECO:0000256" key="6">
    <source>
        <dbReference type="ARBA" id="ARBA00022692"/>
    </source>
</evidence>
<feature type="transmembrane region" description="Helical" evidence="15">
    <location>
        <begin position="241"/>
        <end position="263"/>
    </location>
</feature>
<evidence type="ECO:0000256" key="4">
    <source>
        <dbReference type="ARBA" id="ARBA00022475"/>
    </source>
</evidence>
<dbReference type="InterPro" id="IPR008250">
    <property type="entry name" value="ATPase_P-typ_transduc_dom_A_sf"/>
</dbReference>
<keyword evidence="7 15" id="KW-0479">Metal-binding</keyword>
<evidence type="ECO:0000256" key="10">
    <source>
        <dbReference type="ARBA" id="ARBA00022842"/>
    </source>
</evidence>
<dbReference type="SUPFAM" id="SSF56784">
    <property type="entry name" value="HAD-like"/>
    <property type="match status" value="1"/>
</dbReference>
<dbReference type="OrthoDB" id="9814270at2"/>
<dbReference type="GO" id="GO:0043682">
    <property type="term" value="F:P-type divalent copper transporter activity"/>
    <property type="evidence" value="ECO:0007669"/>
    <property type="project" value="TreeGrafter"/>
</dbReference>
<dbReference type="Gene3D" id="3.40.1110.10">
    <property type="entry name" value="Calcium-transporting ATPase, cytoplasmic domain N"/>
    <property type="match status" value="1"/>
</dbReference>
<keyword evidence="5" id="KW-0597">Phosphoprotein</keyword>
<protein>
    <submittedName>
        <fullName evidence="17">Copper-exporting P-type ATPase A</fullName>
        <ecNumber evidence="17">3.6.3.-</ecNumber>
    </submittedName>
</protein>
<keyword evidence="10" id="KW-0460">Magnesium</keyword>
<comment type="subcellular location">
    <subcellularLocation>
        <location evidence="1">Cell membrane</location>
        <topology evidence="1">Multi-pass membrane protein</topology>
    </subcellularLocation>
</comment>
<feature type="transmembrane region" description="Helical" evidence="15">
    <location>
        <begin position="422"/>
        <end position="444"/>
    </location>
</feature>
<dbReference type="InterPro" id="IPR021993">
    <property type="entry name" value="ATPase-cat-bd"/>
</dbReference>
<feature type="transmembrane region" description="Helical" evidence="15">
    <location>
        <begin position="269"/>
        <end position="287"/>
    </location>
</feature>
<keyword evidence="6 15" id="KW-0812">Transmembrane</keyword>
<dbReference type="GO" id="GO:0016887">
    <property type="term" value="F:ATP hydrolysis activity"/>
    <property type="evidence" value="ECO:0007669"/>
    <property type="project" value="InterPro"/>
</dbReference>
<keyword evidence="3" id="KW-0813">Transport</keyword>
<evidence type="ECO:0000256" key="8">
    <source>
        <dbReference type="ARBA" id="ARBA00022741"/>
    </source>
</evidence>
<evidence type="ECO:0000313" key="17">
    <source>
        <dbReference type="EMBL" id="SUO97566.1"/>
    </source>
</evidence>
<evidence type="ECO:0000256" key="14">
    <source>
        <dbReference type="ARBA" id="ARBA00023136"/>
    </source>
</evidence>
<dbReference type="InterPro" id="IPR023214">
    <property type="entry name" value="HAD_sf"/>
</dbReference>
<keyword evidence="13" id="KW-0406">Ion transport</keyword>
<evidence type="ECO:0000256" key="2">
    <source>
        <dbReference type="ARBA" id="ARBA00006024"/>
    </source>
</evidence>
<dbReference type="InterPro" id="IPR023299">
    <property type="entry name" value="ATPase_P-typ_cyto_dom_N"/>
</dbReference>
<gene>
    <name evidence="17" type="primary">copA_2</name>
    <name evidence="17" type="ORF">NCTC13337_02500</name>
</gene>
<dbReference type="GO" id="GO:0055070">
    <property type="term" value="P:copper ion homeostasis"/>
    <property type="evidence" value="ECO:0007669"/>
    <property type="project" value="TreeGrafter"/>
</dbReference>
<dbReference type="PROSITE" id="PS50846">
    <property type="entry name" value="HMA_2"/>
    <property type="match status" value="1"/>
</dbReference>
<keyword evidence="8 15" id="KW-0547">Nucleotide-binding</keyword>
<dbReference type="SUPFAM" id="SSF81665">
    <property type="entry name" value="Calcium ATPase, transmembrane domain M"/>
    <property type="match status" value="1"/>
</dbReference>
<feature type="transmembrane region" description="Helical" evidence="15">
    <location>
        <begin position="747"/>
        <end position="763"/>
    </location>
</feature>
<keyword evidence="14 15" id="KW-0472">Membrane</keyword>
<feature type="domain" description="HMA" evidence="16">
    <location>
        <begin position="89"/>
        <end position="154"/>
    </location>
</feature>
<evidence type="ECO:0000256" key="7">
    <source>
        <dbReference type="ARBA" id="ARBA00022723"/>
    </source>
</evidence>
<feature type="transmembrane region" description="Helical" evidence="15">
    <location>
        <begin position="769"/>
        <end position="787"/>
    </location>
</feature>
<dbReference type="EC" id="3.6.3.-" evidence="17"/>
<keyword evidence="9 15" id="KW-0067">ATP-binding</keyword>
<dbReference type="Gene3D" id="3.40.50.1000">
    <property type="entry name" value="HAD superfamily/HAD-like"/>
    <property type="match status" value="1"/>
</dbReference>
<dbReference type="GO" id="GO:0005524">
    <property type="term" value="F:ATP binding"/>
    <property type="evidence" value="ECO:0007669"/>
    <property type="project" value="UniProtKB-UniRule"/>
</dbReference>
<dbReference type="SUPFAM" id="SSF55008">
    <property type="entry name" value="HMA, heavy metal-associated domain"/>
    <property type="match status" value="1"/>
</dbReference>
<keyword evidence="18" id="KW-1185">Reference proteome</keyword>
<dbReference type="SUPFAM" id="SSF81653">
    <property type="entry name" value="Calcium ATPase, transduction domain A"/>
    <property type="match status" value="1"/>
</dbReference>
<dbReference type="AlphaFoldDB" id="A0A380MZW2"/>
<proteinExistence type="inferred from homology"/>
<evidence type="ECO:0000313" key="18">
    <source>
        <dbReference type="Proteomes" id="UP000254601"/>
    </source>
</evidence>
<dbReference type="Pfam" id="PF00702">
    <property type="entry name" value="Hydrolase"/>
    <property type="match status" value="1"/>
</dbReference>
<feature type="transmembrane region" description="Helical" evidence="15">
    <location>
        <begin position="450"/>
        <end position="477"/>
    </location>
</feature>
<evidence type="ECO:0000256" key="5">
    <source>
        <dbReference type="ARBA" id="ARBA00022553"/>
    </source>
</evidence>
<keyword evidence="17" id="KW-0378">Hydrolase</keyword>
<dbReference type="PROSITE" id="PS00154">
    <property type="entry name" value="ATPASE_E1_E2"/>
    <property type="match status" value="1"/>
</dbReference>
<dbReference type="GO" id="GO:0005886">
    <property type="term" value="C:plasma membrane"/>
    <property type="evidence" value="ECO:0007669"/>
    <property type="project" value="UniProtKB-SubCell"/>
</dbReference>
<dbReference type="GO" id="GO:0005507">
    <property type="term" value="F:copper ion binding"/>
    <property type="evidence" value="ECO:0007669"/>
    <property type="project" value="TreeGrafter"/>
</dbReference>
<dbReference type="Proteomes" id="UP000254601">
    <property type="component" value="Unassembled WGS sequence"/>
</dbReference>
<reference evidence="17 18" key="1">
    <citation type="submission" date="2018-06" db="EMBL/GenBank/DDBJ databases">
        <authorList>
            <consortium name="Pathogen Informatics"/>
            <person name="Doyle S."/>
        </authorList>
    </citation>
    <scope>NUCLEOTIDE SEQUENCE [LARGE SCALE GENOMIC DNA]</scope>
    <source>
        <strain evidence="17 18">NCTC13337</strain>
    </source>
</reference>
<dbReference type="Gene3D" id="2.70.150.10">
    <property type="entry name" value="Calcium-transporting ATPase, cytoplasmic transduction domain A"/>
    <property type="match status" value="1"/>
</dbReference>
<dbReference type="Gene3D" id="3.30.70.100">
    <property type="match status" value="1"/>
</dbReference>
<dbReference type="InterPro" id="IPR023298">
    <property type="entry name" value="ATPase_P-typ_TM_dom_sf"/>
</dbReference>
<dbReference type="RefSeq" id="WP_072576100.1">
    <property type="nucleotide sequence ID" value="NZ_LWHB01000050.1"/>
</dbReference>
<dbReference type="InterPro" id="IPR027256">
    <property type="entry name" value="P-typ_ATPase_IB"/>
</dbReference>
<dbReference type="PRINTS" id="PR00119">
    <property type="entry name" value="CATATPASE"/>
</dbReference>
<dbReference type="InterPro" id="IPR006121">
    <property type="entry name" value="HMA_dom"/>
</dbReference>
<dbReference type="CDD" id="cd02079">
    <property type="entry name" value="P-type_ATPase_HM"/>
    <property type="match status" value="1"/>
</dbReference>
<dbReference type="Pfam" id="PF00403">
    <property type="entry name" value="HMA"/>
    <property type="match status" value="1"/>
</dbReference>
<evidence type="ECO:0000256" key="1">
    <source>
        <dbReference type="ARBA" id="ARBA00004651"/>
    </source>
</evidence>
<dbReference type="NCBIfam" id="TIGR01511">
    <property type="entry name" value="ATPase-IB1_Cu"/>
    <property type="match status" value="1"/>
</dbReference>
<evidence type="ECO:0000256" key="12">
    <source>
        <dbReference type="ARBA" id="ARBA00022989"/>
    </source>
</evidence>
<feature type="transmembrane region" description="Helical" evidence="15">
    <location>
        <begin position="208"/>
        <end position="229"/>
    </location>
</feature>
<dbReference type="InterPro" id="IPR036163">
    <property type="entry name" value="HMA_dom_sf"/>
</dbReference>
<sequence>MSGTCYHCQSAIPDGTEVYETVNDQEHKFCCYACAGVAQIISGSQLDRYYDIRNATAPRPSVHYDAERWKAYDLPEIAAQYVYQTDKDNEIHLFIDGIHCGACAWLIGSILKTRLGLESVYVNTTTARAEIHYPNHIKLSAILETIAALGYTPNLFTPAQNERRQNKIRNQYLLRLVVAGLGMMQVMMFATGLYTGAYYGIDTEYSELLRWISLLTTTPVFFYSGYPFLKNAWLGLKAKKANMDLPIALAIAGAYFASVWHTILGRGEIYFDSVTMFIFFLSISRFLEFLTRRRAQLNEVQFAKLLPEAVEKIEADGSYKLTPLTAIAVGHRIRILPTQTIAIDGIIQTGQTRVNESMLSGESTPISKTVGDSVFAGSHNLESPIEVEVNATGQSTTLAGIRRLMARAEQHKSQHFSRGEKLAQYTIIDVLLLAASGYLIWHFIDPSRAFEIALAILVATCPCALSLATPTVLTAAINHAHRCGILIKQSDSLDRLARIDTLLFDKTGTLTEGNYRLIEQKIYHLEPEFIWQLAKSLEQHSSHPIAWAITKQSNAKELPLHNVQQTIGQGVTAEYQNKHWAIGNAACIHRLYPDLLLPENPTDGTTVYLANEDGLQAQFQFDDPLRQDLKPILEKLNHYQQHIASGDKTKNVIRIAQQLNIPHYLAECTPQAKLDYLNTLNRHTLMIGDGINDAPVMAAADLSIAVGKANPLSQTQADIVLLRHGPEALPYLFNLAHRAQKIIRENLIWATVYNLVVLPLAITGYLTPWIAALGMSISSLIVVFNALRITRTQPPKDTL</sequence>
<feature type="transmembrane region" description="Helical" evidence="15">
    <location>
        <begin position="172"/>
        <end position="196"/>
    </location>
</feature>
<dbReference type="InterPro" id="IPR036412">
    <property type="entry name" value="HAD-like_sf"/>
</dbReference>
<dbReference type="NCBIfam" id="TIGR01494">
    <property type="entry name" value="ATPase_P-type"/>
    <property type="match status" value="1"/>
</dbReference>
<evidence type="ECO:0000256" key="9">
    <source>
        <dbReference type="ARBA" id="ARBA00022840"/>
    </source>
</evidence>
<keyword evidence="12 15" id="KW-1133">Transmembrane helix</keyword>
<dbReference type="PANTHER" id="PTHR43520">
    <property type="entry name" value="ATP7, ISOFORM B"/>
    <property type="match status" value="1"/>
</dbReference>
<keyword evidence="11" id="KW-1278">Translocase</keyword>
<dbReference type="InterPro" id="IPR059000">
    <property type="entry name" value="ATPase_P-type_domA"/>
</dbReference>
<dbReference type="InterPro" id="IPR001757">
    <property type="entry name" value="P_typ_ATPase"/>
</dbReference>
<dbReference type="EMBL" id="UHIC01000001">
    <property type="protein sequence ID" value="SUO97566.1"/>
    <property type="molecule type" value="Genomic_DNA"/>
</dbReference>
<dbReference type="Pfam" id="PF00122">
    <property type="entry name" value="E1-E2_ATPase"/>
    <property type="match status" value="1"/>
</dbReference>
<evidence type="ECO:0000256" key="15">
    <source>
        <dbReference type="RuleBase" id="RU362081"/>
    </source>
</evidence>
<evidence type="ECO:0000259" key="16">
    <source>
        <dbReference type="PROSITE" id="PS50846"/>
    </source>
</evidence>
<dbReference type="PANTHER" id="PTHR43520:SF5">
    <property type="entry name" value="CATION-TRANSPORTING P-TYPE ATPASE-RELATED"/>
    <property type="match status" value="1"/>
</dbReference>
<evidence type="ECO:0000256" key="11">
    <source>
        <dbReference type="ARBA" id="ARBA00022967"/>
    </source>
</evidence>
<accession>A0A380MZW2</accession>
<name>A0A380MZW2_9GAMM</name>
<comment type="similarity">
    <text evidence="2 15">Belongs to the cation transport ATPase (P-type) (TC 3.A.3) family. Type IB subfamily.</text>
</comment>
<dbReference type="NCBIfam" id="TIGR01525">
    <property type="entry name" value="ATPase-IB_hvy"/>
    <property type="match status" value="1"/>
</dbReference>
<evidence type="ECO:0000256" key="3">
    <source>
        <dbReference type="ARBA" id="ARBA00022448"/>
    </source>
</evidence>